<comment type="caution">
    <text evidence="2">The sequence shown here is derived from an EMBL/GenBank/DDBJ whole genome shotgun (WGS) entry which is preliminary data.</text>
</comment>
<feature type="region of interest" description="Disordered" evidence="1">
    <location>
        <begin position="65"/>
        <end position="84"/>
    </location>
</feature>
<dbReference type="Proteomes" id="UP000275267">
    <property type="component" value="Unassembled WGS sequence"/>
</dbReference>
<accession>A0A3L6S147</accession>
<organism evidence="2 3">
    <name type="scientific">Panicum miliaceum</name>
    <name type="common">Proso millet</name>
    <name type="synonym">Broomcorn millet</name>
    <dbReference type="NCBI Taxonomy" id="4540"/>
    <lineage>
        <taxon>Eukaryota</taxon>
        <taxon>Viridiplantae</taxon>
        <taxon>Streptophyta</taxon>
        <taxon>Embryophyta</taxon>
        <taxon>Tracheophyta</taxon>
        <taxon>Spermatophyta</taxon>
        <taxon>Magnoliopsida</taxon>
        <taxon>Liliopsida</taxon>
        <taxon>Poales</taxon>
        <taxon>Poaceae</taxon>
        <taxon>PACMAD clade</taxon>
        <taxon>Panicoideae</taxon>
        <taxon>Panicodae</taxon>
        <taxon>Paniceae</taxon>
        <taxon>Panicinae</taxon>
        <taxon>Panicum</taxon>
        <taxon>Panicum sect. Panicum</taxon>
    </lineage>
</organism>
<name>A0A3L6S147_PANMI</name>
<reference evidence="3" key="1">
    <citation type="journal article" date="2019" name="Nat. Commun.">
        <title>The genome of broomcorn millet.</title>
        <authorList>
            <person name="Zou C."/>
            <person name="Miki D."/>
            <person name="Li D."/>
            <person name="Tang Q."/>
            <person name="Xiao L."/>
            <person name="Rajput S."/>
            <person name="Deng P."/>
            <person name="Jia W."/>
            <person name="Huang R."/>
            <person name="Zhang M."/>
            <person name="Sun Y."/>
            <person name="Hu J."/>
            <person name="Fu X."/>
            <person name="Schnable P.S."/>
            <person name="Li F."/>
            <person name="Zhang H."/>
            <person name="Feng B."/>
            <person name="Zhu X."/>
            <person name="Liu R."/>
            <person name="Schnable J.C."/>
            <person name="Zhu J.-K."/>
            <person name="Zhang H."/>
        </authorList>
    </citation>
    <scope>NUCLEOTIDE SEQUENCE [LARGE SCALE GENOMIC DNA]</scope>
</reference>
<dbReference type="AlphaFoldDB" id="A0A3L6S147"/>
<evidence type="ECO:0000313" key="3">
    <source>
        <dbReference type="Proteomes" id="UP000275267"/>
    </source>
</evidence>
<proteinExistence type="predicted"/>
<protein>
    <submittedName>
        <fullName evidence="2">Uncharacterized protein</fullName>
    </submittedName>
</protein>
<keyword evidence="3" id="KW-1185">Reference proteome</keyword>
<dbReference type="EMBL" id="PQIB02000006">
    <property type="protein sequence ID" value="RLN12625.1"/>
    <property type="molecule type" value="Genomic_DNA"/>
</dbReference>
<evidence type="ECO:0000313" key="2">
    <source>
        <dbReference type="EMBL" id="RLN12625.1"/>
    </source>
</evidence>
<sequence length="150" mass="16880">MRRCLPLWSHRDCAAAALRPHGNSPAVVLRLCCDRAVVILTVWQWRPCVVSRRGLQPQFLLPPRATPGGKAGKQHGGAARSQAEPRFVAPPRPNCSSHWIFRDFGAGAGCEAPLWQRFTWSWFWSRAKRGHEVVGTWACQIVGYFGIFIF</sequence>
<evidence type="ECO:0000256" key="1">
    <source>
        <dbReference type="SAM" id="MobiDB-lite"/>
    </source>
</evidence>
<gene>
    <name evidence="2" type="ORF">C2845_PM09G08510</name>
</gene>